<organism evidence="2 3">
    <name type="scientific">Gemmobacter aquatilis</name>
    <dbReference type="NCBI Taxonomy" id="933059"/>
    <lineage>
        <taxon>Bacteria</taxon>
        <taxon>Pseudomonadati</taxon>
        <taxon>Pseudomonadota</taxon>
        <taxon>Alphaproteobacteria</taxon>
        <taxon>Rhodobacterales</taxon>
        <taxon>Paracoccaceae</taxon>
        <taxon>Gemmobacter</taxon>
    </lineage>
</organism>
<name>A0A1H8B709_9RHOB</name>
<dbReference type="PANTHER" id="PTHR34980:SF2">
    <property type="entry name" value="INNER MEMBRANE PROTEIN YHAH-RELATED"/>
    <property type="match status" value="1"/>
</dbReference>
<dbReference type="OrthoDB" id="9812349at2"/>
<gene>
    <name evidence="2" type="ORF">SAMN04488103_10259</name>
</gene>
<dbReference type="Pfam" id="PF05656">
    <property type="entry name" value="DUF805"/>
    <property type="match status" value="1"/>
</dbReference>
<evidence type="ECO:0000313" key="3">
    <source>
        <dbReference type="Proteomes" id="UP000198761"/>
    </source>
</evidence>
<dbReference type="STRING" id="933059.SAMN04488103_10259"/>
<evidence type="ECO:0000256" key="1">
    <source>
        <dbReference type="SAM" id="Phobius"/>
    </source>
</evidence>
<feature type="transmembrane region" description="Helical" evidence="1">
    <location>
        <begin position="58"/>
        <end position="80"/>
    </location>
</feature>
<dbReference type="GO" id="GO:0005886">
    <property type="term" value="C:plasma membrane"/>
    <property type="evidence" value="ECO:0007669"/>
    <property type="project" value="TreeGrafter"/>
</dbReference>
<dbReference type="RefSeq" id="WP_091297393.1">
    <property type="nucleotide sequence ID" value="NZ_FOCE01000002.1"/>
</dbReference>
<keyword evidence="3" id="KW-1185">Reference proteome</keyword>
<feature type="transmembrane region" description="Helical" evidence="1">
    <location>
        <begin position="26"/>
        <end position="46"/>
    </location>
</feature>
<reference evidence="2 3" key="1">
    <citation type="submission" date="2016-10" db="EMBL/GenBank/DDBJ databases">
        <authorList>
            <person name="de Groot N.N."/>
        </authorList>
    </citation>
    <scope>NUCLEOTIDE SEQUENCE [LARGE SCALE GENOMIC DNA]</scope>
    <source>
        <strain evidence="2 3">DSM 3857</strain>
    </source>
</reference>
<sequence>MTFVDAVKSAYRNYATFSGRAARSDYWWFVLFTVLVSLAIAAVEGGGQGSMGHGMMGYAYDAGPVGSLWSLVNLLPGLALGVRRLHDLDKSGWWLLLVLVPLIGWIFLLAWFCMKGTAGANRFGADPLAASS</sequence>
<keyword evidence="1" id="KW-1133">Transmembrane helix</keyword>
<evidence type="ECO:0000313" key="2">
    <source>
        <dbReference type="EMBL" id="SEM78119.1"/>
    </source>
</evidence>
<keyword evidence="1" id="KW-0472">Membrane</keyword>
<accession>A0A1H8B709</accession>
<dbReference type="Proteomes" id="UP000198761">
    <property type="component" value="Unassembled WGS sequence"/>
</dbReference>
<proteinExistence type="predicted"/>
<dbReference type="EMBL" id="FOCE01000002">
    <property type="protein sequence ID" value="SEM78119.1"/>
    <property type="molecule type" value="Genomic_DNA"/>
</dbReference>
<protein>
    <submittedName>
        <fullName evidence="2">Uncharacterized membrane protein YhaH, DUF805 family</fullName>
    </submittedName>
</protein>
<keyword evidence="1" id="KW-0812">Transmembrane</keyword>
<dbReference type="InterPro" id="IPR008523">
    <property type="entry name" value="DUF805"/>
</dbReference>
<dbReference type="PANTHER" id="PTHR34980">
    <property type="entry name" value="INNER MEMBRANE PROTEIN-RELATED-RELATED"/>
    <property type="match status" value="1"/>
</dbReference>
<feature type="transmembrane region" description="Helical" evidence="1">
    <location>
        <begin position="92"/>
        <end position="113"/>
    </location>
</feature>
<dbReference type="AlphaFoldDB" id="A0A1H8B709"/>